<dbReference type="InterPro" id="IPR006584">
    <property type="entry name" value="Cellulose-bd_IV"/>
</dbReference>
<dbReference type="Proteomes" id="UP000032266">
    <property type="component" value="Chromosome"/>
</dbReference>
<dbReference type="AlphaFoldDB" id="A0A0C5W5G7"/>
<reference evidence="5 6" key="1">
    <citation type="submission" date="2014-01" db="EMBL/GenBank/DDBJ databases">
        <title>Full genme sequencing of cellulolytic bacterium Gynuella sunshinyii YC6258T gen. nov., sp. nov.</title>
        <authorList>
            <person name="Khan H."/>
            <person name="Chung E.J."/>
            <person name="Chung Y.R."/>
        </authorList>
    </citation>
    <scope>NUCLEOTIDE SEQUENCE [LARGE SCALE GENOMIC DNA]</scope>
    <source>
        <strain evidence="5 6">YC6258</strain>
    </source>
</reference>
<accession>A0A0C5W5G7</accession>
<sequence>MAVDHVRIKNTHTGQNALTFIGKYIHFLMLTTFLLLVGFQSNAEHQEVSDHELLIRYQSESFCIIHYQINDGIQQNVQMINKGNGSFEYVLSNLSSGDRVSYSVTYQKNGLAYDSQGESHVFSGGISDAAAEPYLGFPFSVPGIVAAENYDKGGEGASYHDTTSGNTGNEYRTDDVDIQTSSLGGFNVGWISPGEWLQYTVNVKSAGTFDVSANIATTGSGGRFHYEISGATTLKSDTISFSGTGDWQNWKETAAVSIKLNAGLHTIRVVFETGEFNFHSFDIRSSAYEVIEAEAYDDMQGIERNNAGIGYFDAGDWIKYQAVNFGNQARSISLTVASEYSDGVVQLRLDNPTGPMIAQYTMTSTGNWGNYQSRSFNIQPTSGVHDLYLVGKSGSGIFDLDKFKLSSTVIDDSHHDTTIKAMSLNVYGWATMPQSAGTYANLIRSRDVDVVGIQEGVQDWRIGSGMPTDYSKADALGAALGSCWQQQYQIFINTCKGNRLLESRRFDMTDGPNATRTGESVKLIKDGLEYVMLTVHWDHESASSRRANAYETAAEVRRYSAYPSIVVGDFNSDCRGSDVSTLALEAGMNLIGNAGIDCILAKGFGGSSQQFSAAPSDHPGLDAVLTVQ</sequence>
<evidence type="ECO:0000313" key="5">
    <source>
        <dbReference type="EMBL" id="AJQ97839.1"/>
    </source>
</evidence>
<organism evidence="5 6">
    <name type="scientific">Gynuella sunshinyii YC6258</name>
    <dbReference type="NCBI Taxonomy" id="1445510"/>
    <lineage>
        <taxon>Bacteria</taxon>
        <taxon>Pseudomonadati</taxon>
        <taxon>Pseudomonadota</taxon>
        <taxon>Gammaproteobacteria</taxon>
        <taxon>Oceanospirillales</taxon>
        <taxon>Saccharospirillaceae</taxon>
        <taxon>Gynuella</taxon>
    </lineage>
</organism>
<dbReference type="SUPFAM" id="SSF49785">
    <property type="entry name" value="Galactose-binding domain-like"/>
    <property type="match status" value="2"/>
</dbReference>
<keyword evidence="2" id="KW-1133">Transmembrane helix</keyword>
<keyword evidence="2" id="KW-0812">Transmembrane</keyword>
<feature type="domain" description="CBM6" evidence="3">
    <location>
        <begin position="152"/>
        <end position="284"/>
    </location>
</feature>
<dbReference type="InterPro" id="IPR047569">
    <property type="entry name" value="CBM56"/>
</dbReference>
<dbReference type="Gene3D" id="2.60.120.260">
    <property type="entry name" value="Galactose-binding domain-like"/>
    <property type="match status" value="2"/>
</dbReference>
<dbReference type="Pfam" id="PF03422">
    <property type="entry name" value="CBM_6"/>
    <property type="match status" value="2"/>
</dbReference>
<feature type="domain" description="CBM6" evidence="3">
    <location>
        <begin position="289"/>
        <end position="406"/>
    </location>
</feature>
<dbReference type="PATRIC" id="fig|1445510.3.peg.5770"/>
<dbReference type="InterPro" id="IPR036691">
    <property type="entry name" value="Endo/exonu/phosph_ase_sf"/>
</dbReference>
<dbReference type="Gene3D" id="3.60.10.10">
    <property type="entry name" value="Endonuclease/exonuclease/phosphatase"/>
    <property type="match status" value="1"/>
</dbReference>
<keyword evidence="1" id="KW-0732">Signal</keyword>
<dbReference type="RefSeq" id="WP_044619472.1">
    <property type="nucleotide sequence ID" value="NZ_CP007142.1"/>
</dbReference>
<dbReference type="InterPro" id="IPR005084">
    <property type="entry name" value="CBM6"/>
</dbReference>
<keyword evidence="6" id="KW-1185">Reference proteome</keyword>
<proteinExistence type="predicted"/>
<dbReference type="CDD" id="cd04080">
    <property type="entry name" value="CBM6_cellulase-like"/>
    <property type="match status" value="1"/>
</dbReference>
<keyword evidence="2" id="KW-0472">Membrane</keyword>
<protein>
    <submittedName>
        <fullName evidence="5">Uncharacterized protein</fullName>
    </submittedName>
</protein>
<evidence type="ECO:0000259" key="3">
    <source>
        <dbReference type="PROSITE" id="PS51175"/>
    </source>
</evidence>
<evidence type="ECO:0000259" key="4">
    <source>
        <dbReference type="PROSITE" id="PS52005"/>
    </source>
</evidence>
<dbReference type="OrthoDB" id="6056921at2"/>
<dbReference type="CDD" id="cd04084">
    <property type="entry name" value="CBM6_xylanase-like"/>
    <property type="match status" value="1"/>
</dbReference>
<name>A0A0C5W5G7_9GAMM</name>
<dbReference type="EMBL" id="CP007142">
    <property type="protein sequence ID" value="AJQ97839.1"/>
    <property type="molecule type" value="Genomic_DNA"/>
</dbReference>
<feature type="domain" description="CBM56" evidence="4">
    <location>
        <begin position="29"/>
        <end position="122"/>
    </location>
</feature>
<dbReference type="KEGG" id="gsn:YC6258_05811"/>
<evidence type="ECO:0000313" key="6">
    <source>
        <dbReference type="Proteomes" id="UP000032266"/>
    </source>
</evidence>
<dbReference type="PROSITE" id="PS52005">
    <property type="entry name" value="CBM56"/>
    <property type="match status" value="1"/>
</dbReference>
<dbReference type="SUPFAM" id="SSF56219">
    <property type="entry name" value="DNase I-like"/>
    <property type="match status" value="1"/>
</dbReference>
<dbReference type="Pfam" id="PF22184">
    <property type="entry name" value="CBM_56"/>
    <property type="match status" value="1"/>
</dbReference>
<dbReference type="GO" id="GO:0030246">
    <property type="term" value="F:carbohydrate binding"/>
    <property type="evidence" value="ECO:0007669"/>
    <property type="project" value="UniProtKB-UniRule"/>
</dbReference>
<dbReference type="InterPro" id="IPR005135">
    <property type="entry name" value="Endo/exonuclease/phosphatase"/>
</dbReference>
<dbReference type="SMART" id="SM00606">
    <property type="entry name" value="CBD_IV"/>
    <property type="match status" value="2"/>
</dbReference>
<gene>
    <name evidence="5" type="ORF">YC6258_05811</name>
</gene>
<evidence type="ECO:0000256" key="2">
    <source>
        <dbReference type="SAM" id="Phobius"/>
    </source>
</evidence>
<dbReference type="PROSITE" id="PS51175">
    <property type="entry name" value="CBM6"/>
    <property type="match status" value="2"/>
</dbReference>
<dbReference type="GO" id="GO:0003824">
    <property type="term" value="F:catalytic activity"/>
    <property type="evidence" value="ECO:0007669"/>
    <property type="project" value="InterPro"/>
</dbReference>
<dbReference type="Pfam" id="PF03372">
    <property type="entry name" value="Exo_endo_phos"/>
    <property type="match status" value="1"/>
</dbReference>
<evidence type="ECO:0000256" key="1">
    <source>
        <dbReference type="ARBA" id="ARBA00022729"/>
    </source>
</evidence>
<dbReference type="STRING" id="1445510.YC6258_05811"/>
<feature type="transmembrane region" description="Helical" evidence="2">
    <location>
        <begin position="21"/>
        <end position="39"/>
    </location>
</feature>
<dbReference type="HOGENOM" id="CLU_434048_0_0_6"/>
<dbReference type="InterPro" id="IPR008979">
    <property type="entry name" value="Galactose-bd-like_sf"/>
</dbReference>